<protein>
    <submittedName>
        <fullName evidence="4">Uncharacterized protein</fullName>
    </submittedName>
</protein>
<evidence type="ECO:0000256" key="2">
    <source>
        <dbReference type="ARBA" id="ARBA00022840"/>
    </source>
</evidence>
<accession>A0ABC8XHJ7</accession>
<evidence type="ECO:0000313" key="5">
    <source>
        <dbReference type="Proteomes" id="UP001497457"/>
    </source>
</evidence>
<dbReference type="EMBL" id="OZ075124">
    <property type="protein sequence ID" value="CAL4927186.1"/>
    <property type="molecule type" value="Genomic_DNA"/>
</dbReference>
<keyword evidence="5" id="KW-1185">Reference proteome</keyword>
<dbReference type="InterPro" id="IPR029047">
    <property type="entry name" value="HSP70_peptide-bd_sf"/>
</dbReference>
<dbReference type="InterPro" id="IPR013126">
    <property type="entry name" value="Hsp_70_fam"/>
</dbReference>
<organism evidence="4 5">
    <name type="scientific">Urochloa decumbens</name>
    <dbReference type="NCBI Taxonomy" id="240449"/>
    <lineage>
        <taxon>Eukaryota</taxon>
        <taxon>Viridiplantae</taxon>
        <taxon>Streptophyta</taxon>
        <taxon>Embryophyta</taxon>
        <taxon>Tracheophyta</taxon>
        <taxon>Spermatophyta</taxon>
        <taxon>Magnoliopsida</taxon>
        <taxon>Liliopsida</taxon>
        <taxon>Poales</taxon>
        <taxon>Poaceae</taxon>
        <taxon>PACMAD clade</taxon>
        <taxon>Panicoideae</taxon>
        <taxon>Panicodae</taxon>
        <taxon>Paniceae</taxon>
        <taxon>Melinidinae</taxon>
        <taxon>Urochloa</taxon>
    </lineage>
</organism>
<evidence type="ECO:0000256" key="3">
    <source>
        <dbReference type="RuleBase" id="RU003322"/>
    </source>
</evidence>
<dbReference type="Gene3D" id="3.90.640.10">
    <property type="entry name" value="Actin, Chain A, domain 4"/>
    <property type="match status" value="1"/>
</dbReference>
<dbReference type="SUPFAM" id="SSF100920">
    <property type="entry name" value="Heat shock protein 70kD (HSP70), peptide-binding domain"/>
    <property type="match status" value="1"/>
</dbReference>
<name>A0ABC8XHJ7_9POAL</name>
<dbReference type="InterPro" id="IPR043129">
    <property type="entry name" value="ATPase_NBD"/>
</dbReference>
<dbReference type="Pfam" id="PF00012">
    <property type="entry name" value="HSP70"/>
    <property type="match status" value="1"/>
</dbReference>
<evidence type="ECO:0000313" key="4">
    <source>
        <dbReference type="EMBL" id="CAL4927186.1"/>
    </source>
</evidence>
<reference evidence="4" key="1">
    <citation type="submission" date="2024-10" db="EMBL/GenBank/DDBJ databases">
        <authorList>
            <person name="Ryan C."/>
        </authorList>
    </citation>
    <scope>NUCLEOTIDE SEQUENCE [LARGE SCALE GENOMIC DNA]</scope>
</reference>
<comment type="similarity">
    <text evidence="3">Belongs to the heat shock protein 70 family.</text>
</comment>
<dbReference type="PANTHER" id="PTHR19375">
    <property type="entry name" value="HEAT SHOCK PROTEIN 70KDA"/>
    <property type="match status" value="1"/>
</dbReference>
<keyword evidence="2 3" id="KW-0067">ATP-binding</keyword>
<dbReference type="AlphaFoldDB" id="A0ABC8XHJ7"/>
<dbReference type="Gene3D" id="2.60.34.10">
    <property type="entry name" value="Substrate Binding Domain Of DNAk, Chain A, domain 1"/>
    <property type="match status" value="1"/>
</dbReference>
<dbReference type="Gene3D" id="3.30.420.40">
    <property type="match status" value="2"/>
</dbReference>
<evidence type="ECO:0000256" key="1">
    <source>
        <dbReference type="ARBA" id="ARBA00022741"/>
    </source>
</evidence>
<sequence length="562" mass="62468">MWVRPSDVICNIKKMIGKQFDESSIQEMMRRVHFNITEGPGGEPCVDIHGLQFSPVEITSAILAKLKDTVLLYQFHHESKVVICVPAFFSKQQKEHIMSAAHSAGLKILQLIDESVAAALSSATVENGTVVVFGMGSGSYSIAILHVSPDTNIEIITQISDPALGGDRFDDVLVDYFVEQIIHLHSVDIHGDKYAMMMMLAEAAEQAKVVLSSKSEVTLSIPDFPISAQGPVDLNITISRIKFEELVDNLIGQIKVKCQSILKDAKMSIKDIDEVILTGGMARVPRIQRIISEVFGHCQSTRTAPEEAMVIGSALQAALLVEDEQELSEYMIPLSIGIDSGEGTFTRVIPRHTPVPTKQTVKIPGWLAYGECKHVRIYFGEHAMVEQNLCLGEVKVANGRRCQGCVNFELTLEVDEDYVVKVTARNADDQNESADDDWMACEAFQIKEEDRCKERVKRAVKRALLDWSMYNNRIDASLRNLARHVMNSLRDIVSARKDELPENLCQDAVDALIDLQNSFSRDACLLKDKMLYALKVESKLLSWIPTSESVGSHGADYQNGDK</sequence>
<dbReference type="Proteomes" id="UP001497457">
    <property type="component" value="Chromosome 14rd"/>
</dbReference>
<dbReference type="PRINTS" id="PR00301">
    <property type="entry name" value="HEATSHOCK70"/>
</dbReference>
<dbReference type="GO" id="GO:0005524">
    <property type="term" value="F:ATP binding"/>
    <property type="evidence" value="ECO:0007669"/>
    <property type="project" value="UniProtKB-KW"/>
</dbReference>
<proteinExistence type="inferred from homology"/>
<dbReference type="FunFam" id="3.90.640.10:FF:000003">
    <property type="entry name" value="Molecular chaperone DnaK"/>
    <property type="match status" value="1"/>
</dbReference>
<keyword evidence="1 3" id="KW-0547">Nucleotide-binding</keyword>
<dbReference type="SUPFAM" id="SSF53067">
    <property type="entry name" value="Actin-like ATPase domain"/>
    <property type="match status" value="2"/>
</dbReference>
<gene>
    <name evidence="4" type="ORF">URODEC1_LOCUS24394</name>
</gene>